<organism evidence="11 12">
    <name type="scientific">Babjeviella inositovora NRRL Y-12698</name>
    <dbReference type="NCBI Taxonomy" id="984486"/>
    <lineage>
        <taxon>Eukaryota</taxon>
        <taxon>Fungi</taxon>
        <taxon>Dikarya</taxon>
        <taxon>Ascomycota</taxon>
        <taxon>Saccharomycotina</taxon>
        <taxon>Pichiomycetes</taxon>
        <taxon>Serinales incertae sedis</taxon>
        <taxon>Babjeviella</taxon>
    </lineage>
</organism>
<comment type="similarity">
    <text evidence="10">Belongs to the ureidoglycolate lyase family.</text>
</comment>
<dbReference type="Gene3D" id="2.60.120.480">
    <property type="entry name" value="Ureidoglycolate hydrolase"/>
    <property type="match status" value="1"/>
</dbReference>
<dbReference type="GeneID" id="30146479"/>
<dbReference type="Proteomes" id="UP000094336">
    <property type="component" value="Unassembled WGS sequence"/>
</dbReference>
<dbReference type="InterPro" id="IPR011051">
    <property type="entry name" value="RmlC_Cupin_sf"/>
</dbReference>
<dbReference type="GO" id="GO:0006144">
    <property type="term" value="P:purine nucleobase metabolic process"/>
    <property type="evidence" value="ECO:0007669"/>
    <property type="project" value="UniProtKB-KW"/>
</dbReference>
<evidence type="ECO:0000256" key="1">
    <source>
        <dbReference type="ARBA" id="ARBA00004780"/>
    </source>
</evidence>
<comment type="catalytic activity">
    <reaction evidence="8">
        <text>(S)-ureidoglycolate = urea + glyoxylate</text>
        <dbReference type="Rhea" id="RHEA:11304"/>
        <dbReference type="ChEBI" id="CHEBI:16199"/>
        <dbReference type="ChEBI" id="CHEBI:36655"/>
        <dbReference type="ChEBI" id="CHEBI:57296"/>
        <dbReference type="EC" id="4.3.2.3"/>
    </reaction>
</comment>
<dbReference type="FunFam" id="2.60.120.480:FF:000003">
    <property type="entry name" value="Ureidoglycolate hydrolase"/>
    <property type="match status" value="1"/>
</dbReference>
<dbReference type="GO" id="GO:0050385">
    <property type="term" value="F:ureidoglycolate lyase activity"/>
    <property type="evidence" value="ECO:0007669"/>
    <property type="project" value="UniProtKB-EC"/>
</dbReference>
<evidence type="ECO:0000313" key="12">
    <source>
        <dbReference type="Proteomes" id="UP000094336"/>
    </source>
</evidence>
<dbReference type="InterPro" id="IPR047233">
    <property type="entry name" value="UAH_cupin"/>
</dbReference>
<keyword evidence="12" id="KW-1185">Reference proteome</keyword>
<dbReference type="STRING" id="984486.A0A1E3QT94"/>
<accession>A0A1E3QT94</accession>
<evidence type="ECO:0000256" key="4">
    <source>
        <dbReference type="ARBA" id="ARBA00019751"/>
    </source>
</evidence>
<comment type="subunit">
    <text evidence="2">Homodimer.</text>
</comment>
<dbReference type="AlphaFoldDB" id="A0A1E3QT94"/>
<evidence type="ECO:0000256" key="9">
    <source>
        <dbReference type="ARBA" id="ARBA00055977"/>
    </source>
</evidence>
<keyword evidence="6" id="KW-0456">Lyase</keyword>
<evidence type="ECO:0000256" key="10">
    <source>
        <dbReference type="ARBA" id="ARBA00061337"/>
    </source>
</evidence>
<evidence type="ECO:0000256" key="6">
    <source>
        <dbReference type="ARBA" id="ARBA00023239"/>
    </source>
</evidence>
<evidence type="ECO:0000256" key="2">
    <source>
        <dbReference type="ARBA" id="ARBA00011738"/>
    </source>
</evidence>
<comment type="pathway">
    <text evidence="1">Nitrogen metabolism; (S)-allantoin degradation.</text>
</comment>
<gene>
    <name evidence="11" type="ORF">BABINDRAFT_161062</name>
</gene>
<evidence type="ECO:0000256" key="5">
    <source>
        <dbReference type="ARBA" id="ARBA00022631"/>
    </source>
</evidence>
<dbReference type="GO" id="GO:0000256">
    <property type="term" value="P:allantoin catabolic process"/>
    <property type="evidence" value="ECO:0007669"/>
    <property type="project" value="InterPro"/>
</dbReference>
<dbReference type="GO" id="GO:0004848">
    <property type="term" value="F:ureidoglycolate hydrolase activity"/>
    <property type="evidence" value="ECO:0007669"/>
    <property type="project" value="InterPro"/>
</dbReference>
<protein>
    <recommendedName>
        <fullName evidence="4">Ureidoglycolate lyase</fullName>
        <ecNumber evidence="3">4.3.2.3</ecNumber>
    </recommendedName>
    <alternativeName>
        <fullName evidence="7">Ureidoglycolatase</fullName>
    </alternativeName>
</protein>
<dbReference type="InterPro" id="IPR007247">
    <property type="entry name" value="Ureidogly_lyase"/>
</dbReference>
<reference evidence="12" key="1">
    <citation type="submission" date="2016-05" db="EMBL/GenBank/DDBJ databases">
        <title>Comparative genomics of biotechnologically important yeasts.</title>
        <authorList>
            <consortium name="DOE Joint Genome Institute"/>
            <person name="Riley R."/>
            <person name="Haridas S."/>
            <person name="Wolfe K.H."/>
            <person name="Lopes M.R."/>
            <person name="Hittinger C.T."/>
            <person name="Goker M."/>
            <person name="Salamov A."/>
            <person name="Wisecaver J."/>
            <person name="Long T.M."/>
            <person name="Aerts A.L."/>
            <person name="Barry K."/>
            <person name="Choi C."/>
            <person name="Clum A."/>
            <person name="Coughlan A.Y."/>
            <person name="Deshpande S."/>
            <person name="Douglass A.P."/>
            <person name="Hanson S.J."/>
            <person name="Klenk H.-P."/>
            <person name="Labutti K."/>
            <person name="Lapidus A."/>
            <person name="Lindquist E."/>
            <person name="Lipzen A."/>
            <person name="Meier-Kolthoff J.P."/>
            <person name="Ohm R.A."/>
            <person name="Otillar R.P."/>
            <person name="Pangilinan J."/>
            <person name="Peng Y."/>
            <person name="Rokas A."/>
            <person name="Rosa C.A."/>
            <person name="Scheuner C."/>
            <person name="Sibirny A.A."/>
            <person name="Slot J.C."/>
            <person name="Stielow J.B."/>
            <person name="Sun H."/>
            <person name="Kurtzman C.P."/>
            <person name="Blackwell M."/>
            <person name="Grigoriev I.V."/>
            <person name="Jeffries T.W."/>
        </authorList>
    </citation>
    <scope>NUCLEOTIDE SEQUENCE [LARGE SCALE GENOMIC DNA]</scope>
    <source>
        <strain evidence="12">NRRL Y-12698</strain>
    </source>
</reference>
<dbReference type="EC" id="4.3.2.3" evidence="3"/>
<evidence type="ECO:0000256" key="8">
    <source>
        <dbReference type="ARBA" id="ARBA00047684"/>
    </source>
</evidence>
<keyword evidence="5" id="KW-0659">Purine metabolism</keyword>
<dbReference type="CDD" id="cd20298">
    <property type="entry name" value="cupin_UAH"/>
    <property type="match status" value="1"/>
</dbReference>
<name>A0A1E3QT94_9ASCO</name>
<dbReference type="EMBL" id="KV454429">
    <property type="protein sequence ID" value="ODQ80868.1"/>
    <property type="molecule type" value="Genomic_DNA"/>
</dbReference>
<dbReference type="PANTHER" id="PTHR21221">
    <property type="entry name" value="UREIDOGLYCOLATE HYDROLASE"/>
    <property type="match status" value="1"/>
</dbReference>
<dbReference type="InterPro" id="IPR024060">
    <property type="entry name" value="Ureidoglycolate_lyase_dom_sf"/>
</dbReference>
<dbReference type="OrthoDB" id="10266039at2759"/>
<dbReference type="RefSeq" id="XP_018986196.1">
    <property type="nucleotide sequence ID" value="XM_019128626.1"/>
</dbReference>
<comment type="function">
    <text evidence="9">Catalyzes the catabolism of the allantoin degradation intermediate (S)-ureidoglycolate, generating urea and glyoxylate. Involved in the utilization of allantoin as secondary nitrogen source when primary sources are limiting.</text>
</comment>
<evidence type="ECO:0000256" key="3">
    <source>
        <dbReference type="ARBA" id="ARBA00012341"/>
    </source>
</evidence>
<sequence length="222" mass="24224">MVLSTFDVSKIAVITAKPITPENFALYGSLLSANEQIEIAARNSKGQGSSLANYGTAIKLHKVSHIANNYAQCPLGAPATANWNIFRCSPPNHLIDFKSSTSGRYTCKVLERHPFSTQTFLPLGRPAAGIAYLVIVARTDVSTGQRLPDPETVEAFIVRGDQAVTYGMGTWHAPMVALGETHTDFGVLIHENGVEDEDCQECYFENPGYTIEFESKSRPLCL</sequence>
<dbReference type="SUPFAM" id="SSF51182">
    <property type="entry name" value="RmlC-like cupins"/>
    <property type="match status" value="1"/>
</dbReference>
<dbReference type="PANTHER" id="PTHR21221:SF1">
    <property type="entry name" value="UREIDOGLYCOLATE LYASE"/>
    <property type="match status" value="1"/>
</dbReference>
<dbReference type="Pfam" id="PF04115">
    <property type="entry name" value="Ureidogly_lyase"/>
    <property type="match status" value="1"/>
</dbReference>
<proteinExistence type="inferred from homology"/>
<evidence type="ECO:0000256" key="7">
    <source>
        <dbReference type="ARBA" id="ARBA00030302"/>
    </source>
</evidence>
<evidence type="ECO:0000313" key="11">
    <source>
        <dbReference type="EMBL" id="ODQ80868.1"/>
    </source>
</evidence>